<accession>A0AB34JXM1</accession>
<reference evidence="1 2" key="1">
    <citation type="journal article" date="2024" name="Science">
        <title>Giant polyketide synthase enzymes in the biosynthesis of giant marine polyether toxins.</title>
        <authorList>
            <person name="Fallon T.R."/>
            <person name="Shende V.V."/>
            <person name="Wierzbicki I.H."/>
            <person name="Pendleton A.L."/>
            <person name="Watervoot N.F."/>
            <person name="Auber R.P."/>
            <person name="Gonzalez D.J."/>
            <person name="Wisecaver J.H."/>
            <person name="Moore B.S."/>
        </authorList>
    </citation>
    <scope>NUCLEOTIDE SEQUENCE [LARGE SCALE GENOMIC DNA]</scope>
    <source>
        <strain evidence="1 2">12B1</strain>
    </source>
</reference>
<organism evidence="1 2">
    <name type="scientific">Prymnesium parvum</name>
    <name type="common">Toxic golden alga</name>
    <dbReference type="NCBI Taxonomy" id="97485"/>
    <lineage>
        <taxon>Eukaryota</taxon>
        <taxon>Haptista</taxon>
        <taxon>Haptophyta</taxon>
        <taxon>Prymnesiophyceae</taxon>
        <taxon>Prymnesiales</taxon>
        <taxon>Prymnesiaceae</taxon>
        <taxon>Prymnesium</taxon>
    </lineage>
</organism>
<dbReference type="EMBL" id="JBGBPQ010000004">
    <property type="protein sequence ID" value="KAL1525174.1"/>
    <property type="molecule type" value="Genomic_DNA"/>
</dbReference>
<protein>
    <submittedName>
        <fullName evidence="1">Uncharacterized protein</fullName>
    </submittedName>
</protein>
<comment type="caution">
    <text evidence="1">The sequence shown here is derived from an EMBL/GenBank/DDBJ whole genome shotgun (WGS) entry which is preliminary data.</text>
</comment>
<evidence type="ECO:0000313" key="1">
    <source>
        <dbReference type="EMBL" id="KAL1525174.1"/>
    </source>
</evidence>
<name>A0AB34JXM1_PRYPA</name>
<sequence>MMAVAAEGSTAEGLAAEGHAATMEVVAEGSVAAKAMLEVVAEGSVAVKGLTVEGYAAMMAVVAEGSVAVKGLAAEEYEAMPAVEAMMAVAAEGIVAAKGLAVVENRAEVQMVVQALLDEAIATVVAVFVVRAPVGVGYLEAVAEMNRMGLQATEMEESKMKLLVFVSVIQTSQRMVTVQSTVIGHISLRST</sequence>
<dbReference type="Proteomes" id="UP001515480">
    <property type="component" value="Unassembled WGS sequence"/>
</dbReference>
<gene>
    <name evidence="1" type="ORF">AB1Y20_020044</name>
</gene>
<keyword evidence="2" id="KW-1185">Reference proteome</keyword>
<evidence type="ECO:0000313" key="2">
    <source>
        <dbReference type="Proteomes" id="UP001515480"/>
    </source>
</evidence>
<proteinExistence type="predicted"/>
<dbReference type="AlphaFoldDB" id="A0AB34JXM1"/>